<dbReference type="Gene3D" id="3.30.300.30">
    <property type="match status" value="1"/>
</dbReference>
<dbReference type="InterPro" id="IPR025110">
    <property type="entry name" value="AMP-bd_C"/>
</dbReference>
<protein>
    <submittedName>
        <fullName evidence="3">Fatty-acyl-CoA synthase</fullName>
        <ecNumber evidence="3">6.2.1.-</ecNumber>
    </submittedName>
</protein>
<sequence length="619" mass="66340">MSIRPIHSLSDVRAIESQSFESYLPFTSVMHALEVQAQRHPTRAALKYVKSSDLAEPAQQWSYPELVAQIRRAARLFQSLCGQEQPRVAFLLPAIPEAHFTLWGAEAVGIACPINYLLGEEHIAELIHAAQVNVLVVLGPHPELDIWSRVAGIRQRCPQLKNVLAVGGCDALGAGQGDVLDFHQAVALQSDAALRISASLDDVAALFHTGGTTGSPKLAQHQHRNQLCAAAGAACMYGASDQDVIINGFPLFHVAGSFVYGLSMFLVGATVVLPTLLGMRNTGYVQRYWHFAEREKATLLAAVPTVMSSLLTVPKNGADTSRIRCLLTGGSPLPPDLAEAFERQFSMPVRNILGMTECGGIIAIEPCAMARTAGSVGLPIPFVTVRAVNSDGQAVPAGEDGELQIHGPNVSPGYTDAAKNAGVFLEGGWLNSGDVGHLDSEGRIYVTGRAKDMIIRSSHNIDPLLIEDTLHKHPDVAMAAAVGAPDEYAGELPVVYVTLKPGAQADVKSLLAFAEQHMPERPAVPKQIFILDALPMTAIGKFFKPRLRELATQQVIESRLTDRSLQAKVVAQVQADNKGVQVIFHCGDDAAASAVKEMMLPFALRWRVADQAVTQGAAA</sequence>
<dbReference type="Gene3D" id="3.40.50.12780">
    <property type="entry name" value="N-terminal domain of ligase-like"/>
    <property type="match status" value="1"/>
</dbReference>
<dbReference type="Pfam" id="PF13193">
    <property type="entry name" value="AMP-binding_C"/>
    <property type="match status" value="1"/>
</dbReference>
<evidence type="ECO:0000259" key="1">
    <source>
        <dbReference type="Pfam" id="PF00501"/>
    </source>
</evidence>
<dbReference type="InterPro" id="IPR050237">
    <property type="entry name" value="ATP-dep_AMP-bd_enzyme"/>
</dbReference>
<dbReference type="PANTHER" id="PTHR43767:SF1">
    <property type="entry name" value="NONRIBOSOMAL PEPTIDE SYNTHASE PES1 (EUROFUNG)-RELATED"/>
    <property type="match status" value="1"/>
</dbReference>
<proteinExistence type="predicted"/>
<keyword evidence="4" id="KW-1185">Reference proteome</keyword>
<dbReference type="NCBIfam" id="NF005714">
    <property type="entry name" value="PRK07529.1"/>
    <property type="match status" value="1"/>
</dbReference>
<feature type="domain" description="AMP-dependent synthetase/ligase" evidence="1">
    <location>
        <begin position="33"/>
        <end position="414"/>
    </location>
</feature>
<dbReference type="PROSITE" id="PS00455">
    <property type="entry name" value="AMP_BINDING"/>
    <property type="match status" value="1"/>
</dbReference>
<comment type="caution">
    <text evidence="3">The sequence shown here is derived from an EMBL/GenBank/DDBJ whole genome shotgun (WGS) entry which is preliminary data.</text>
</comment>
<dbReference type="InterPro" id="IPR000873">
    <property type="entry name" value="AMP-dep_synth/lig_dom"/>
</dbReference>
<dbReference type="RefSeq" id="WP_354449296.1">
    <property type="nucleotide sequence ID" value="NZ_JBEPSH010000017.1"/>
</dbReference>
<dbReference type="SUPFAM" id="SSF56801">
    <property type="entry name" value="Acetyl-CoA synthetase-like"/>
    <property type="match status" value="1"/>
</dbReference>
<name>A0ABV2QIN5_9BURK</name>
<gene>
    <name evidence="3" type="ORF">ABIE13_005534</name>
</gene>
<reference evidence="3 4" key="1">
    <citation type="submission" date="2024-06" db="EMBL/GenBank/DDBJ databases">
        <title>Sorghum-associated microbial communities from plants grown in Nebraska, USA.</title>
        <authorList>
            <person name="Schachtman D."/>
        </authorList>
    </citation>
    <scope>NUCLEOTIDE SEQUENCE [LARGE SCALE GENOMIC DNA]</scope>
    <source>
        <strain evidence="3 4">2709</strain>
    </source>
</reference>
<dbReference type="InterPro" id="IPR020845">
    <property type="entry name" value="AMP-binding_CS"/>
</dbReference>
<dbReference type="Pfam" id="PF00501">
    <property type="entry name" value="AMP-binding"/>
    <property type="match status" value="1"/>
</dbReference>
<accession>A0ABV2QIN5</accession>
<keyword evidence="3" id="KW-0436">Ligase</keyword>
<feature type="domain" description="AMP-binding enzyme C-terminal" evidence="2">
    <location>
        <begin position="466"/>
        <end position="541"/>
    </location>
</feature>
<dbReference type="InterPro" id="IPR045851">
    <property type="entry name" value="AMP-bd_C_sf"/>
</dbReference>
<dbReference type="InterPro" id="IPR042099">
    <property type="entry name" value="ANL_N_sf"/>
</dbReference>
<dbReference type="EMBL" id="JBEPSH010000017">
    <property type="protein sequence ID" value="MET4580393.1"/>
    <property type="molecule type" value="Genomic_DNA"/>
</dbReference>
<evidence type="ECO:0000259" key="2">
    <source>
        <dbReference type="Pfam" id="PF13193"/>
    </source>
</evidence>
<organism evidence="3 4">
    <name type="scientific">Ottowia thiooxydans</name>
    <dbReference type="NCBI Taxonomy" id="219182"/>
    <lineage>
        <taxon>Bacteria</taxon>
        <taxon>Pseudomonadati</taxon>
        <taxon>Pseudomonadota</taxon>
        <taxon>Betaproteobacteria</taxon>
        <taxon>Burkholderiales</taxon>
        <taxon>Comamonadaceae</taxon>
        <taxon>Ottowia</taxon>
    </lineage>
</organism>
<evidence type="ECO:0000313" key="3">
    <source>
        <dbReference type="EMBL" id="MET4580393.1"/>
    </source>
</evidence>
<dbReference type="GO" id="GO:0016874">
    <property type="term" value="F:ligase activity"/>
    <property type="evidence" value="ECO:0007669"/>
    <property type="project" value="UniProtKB-KW"/>
</dbReference>
<evidence type="ECO:0000313" key="4">
    <source>
        <dbReference type="Proteomes" id="UP001549320"/>
    </source>
</evidence>
<dbReference type="Proteomes" id="UP001549320">
    <property type="component" value="Unassembled WGS sequence"/>
</dbReference>
<dbReference type="PANTHER" id="PTHR43767">
    <property type="entry name" value="LONG-CHAIN-FATTY-ACID--COA LIGASE"/>
    <property type="match status" value="1"/>
</dbReference>
<dbReference type="EC" id="6.2.1.-" evidence="3"/>